<protein>
    <submittedName>
        <fullName evidence="1">Family with sequence similarity 222 member A</fullName>
    </submittedName>
</protein>
<accession>A0A3B3QRP2</accession>
<reference evidence="1" key="1">
    <citation type="submission" date="2025-08" db="UniProtKB">
        <authorList>
            <consortium name="Ensembl"/>
        </authorList>
    </citation>
    <scope>IDENTIFICATION</scope>
</reference>
<dbReference type="PANTHER" id="PTHR16070:SF2">
    <property type="entry name" value="PROTEIN FAM222A"/>
    <property type="match status" value="1"/>
</dbReference>
<dbReference type="InterPro" id="IPR029340">
    <property type="entry name" value="FAM222"/>
</dbReference>
<dbReference type="Pfam" id="PF15258">
    <property type="entry name" value="FAM222A"/>
    <property type="match status" value="2"/>
</dbReference>
<dbReference type="PANTHER" id="PTHR16070">
    <property type="entry name" value="PROTEIN FAM222A-RELATED"/>
    <property type="match status" value="1"/>
</dbReference>
<dbReference type="AlphaFoldDB" id="A0A3B3QRP2"/>
<dbReference type="Ensembl" id="ENSPKIT00000032351.1">
    <property type="protein sequence ID" value="ENSPKIP00000008275.1"/>
    <property type="gene ID" value="ENSPKIG00000023838.1"/>
</dbReference>
<reference evidence="1" key="2">
    <citation type="submission" date="2025-09" db="UniProtKB">
        <authorList>
            <consortium name="Ensembl"/>
        </authorList>
    </citation>
    <scope>IDENTIFICATION</scope>
</reference>
<proteinExistence type="predicted"/>
<name>A0A3B3QRP2_9TELE</name>
<dbReference type="Proteomes" id="UP000261540">
    <property type="component" value="Unplaced"/>
</dbReference>
<sequence length="557" mass="58703">MRTGGGEVWMLKSSWWFCPQAERFQAVRLNNGPTHLNGGGGLGSLFDYIINRWLVINSSVCIVHLCGAVSIGLLKDATERPLAVDLHWCDMLACLQRRQNPAEQRLPCGSRSLEAPPPVSRKCEQAALANSRRYPSPAELDAYAQKTSDSPLSIKIYPTNVRVPQHKHLSRSVNGFDTSGLRYGSYAHFHSGGYRGLLAIAKLNPAPAAKGVLKNPEGRRTKVSPVQVAVAPYPLPGNATATHRHRHTGYPPAPQKPLEVPVPGGRGLAPPSQSGLPPIQNFIYQINQHCQSQAPGPGVLAARGASASPSLQIAAVAAVARPSVPPVGFAVGEGPQDGLAFTGAVLPAQGAEMAKAGAYVDSIDYILWQQKQQQQVALRMYSTGSGGGGTISRSPKTCIPGGGTQGSTRPYLIGGGAITGGGLDRLSSSPLNCTAMHGNFSVGQYFPPPWNSVLATPDSDCYNPQELAGGGVGGAREQALPLHAPAGCSGGPCCSLPTKGLCVGSTLSSSLQSLEFLISGIRPPCIKEQMLGKGYETVGVPRLLDHQQAHIRLPVYR</sequence>
<organism evidence="1 2">
    <name type="scientific">Paramormyrops kingsleyae</name>
    <dbReference type="NCBI Taxonomy" id="1676925"/>
    <lineage>
        <taxon>Eukaryota</taxon>
        <taxon>Metazoa</taxon>
        <taxon>Chordata</taxon>
        <taxon>Craniata</taxon>
        <taxon>Vertebrata</taxon>
        <taxon>Euteleostomi</taxon>
        <taxon>Actinopterygii</taxon>
        <taxon>Neopterygii</taxon>
        <taxon>Teleostei</taxon>
        <taxon>Osteoglossocephala</taxon>
        <taxon>Osteoglossomorpha</taxon>
        <taxon>Osteoglossiformes</taxon>
        <taxon>Mormyridae</taxon>
        <taxon>Paramormyrops</taxon>
    </lineage>
</organism>
<keyword evidence="2" id="KW-1185">Reference proteome</keyword>
<evidence type="ECO:0000313" key="2">
    <source>
        <dbReference type="Proteomes" id="UP000261540"/>
    </source>
</evidence>
<dbReference type="GeneTree" id="ENSGT00530000063811"/>
<evidence type="ECO:0000313" key="1">
    <source>
        <dbReference type="Ensembl" id="ENSPKIP00000008275.1"/>
    </source>
</evidence>